<sequence length="250" mass="27950">MKKLTTVLFALLCANSLFSQQWDGNNDTSGNISRVGNVSVGTADSYDKLTVFENLRMVNGKINFGYHLPNRGSYLDTFFAIEHIPFAGLAGGDGLYIHPAHNYFNLDGTVPDQSKAFYVSSSSRIGMGTNAVNCVTCDGYRLFVKDGIKTEKVKVEVAASNGWADYVFAKDYQLMPLQDLKSFINNNGHLPEVPTTEEAIKNGIELKEMNILLLKKIEELTLYTLQQQEKMEEQSKRIEKLENSTKLNVK</sequence>
<keyword evidence="1" id="KW-0732">Signal</keyword>
<evidence type="ECO:0000313" key="2">
    <source>
        <dbReference type="EMBL" id="AZA83846.1"/>
    </source>
</evidence>
<protein>
    <recommendedName>
        <fullName evidence="6">Cell wall anchor protein</fullName>
    </recommendedName>
</protein>
<dbReference type="Proteomes" id="UP000236262">
    <property type="component" value="Unassembled WGS sequence"/>
</dbReference>
<gene>
    <name evidence="3" type="ORF">C1637_13565</name>
    <name evidence="2" type="ORF">EG342_19000</name>
</gene>
<evidence type="ECO:0000256" key="1">
    <source>
        <dbReference type="SAM" id="SignalP"/>
    </source>
</evidence>
<name>A0A3G6RGR8_CHRLC</name>
<dbReference type="Proteomes" id="UP000279972">
    <property type="component" value="Chromosome"/>
</dbReference>
<dbReference type="RefSeq" id="WP_103292264.1">
    <property type="nucleotide sequence ID" value="NZ_CP033924.1"/>
</dbReference>
<reference evidence="2 5" key="2">
    <citation type="submission" date="2018-11" db="EMBL/GenBank/DDBJ databases">
        <title>Proposal to divide the Flavobacteriaceae and reorganize its genera based on Amino Acid Identity values calculated from whole genome sequences.</title>
        <authorList>
            <person name="Nicholson A.C."/>
            <person name="Gulvik C.A."/>
            <person name="Whitney A.M."/>
            <person name="Humrighouse B.W."/>
            <person name="Bell M."/>
            <person name="Holmes B."/>
            <person name="Steigerwalt A.G."/>
            <person name="Villarma A."/>
            <person name="Sheth M."/>
            <person name="Batra D."/>
            <person name="Pryor J."/>
            <person name="Bernardet J.-F."/>
            <person name="Hugo C."/>
            <person name="Kampfer P."/>
            <person name="Newman J."/>
            <person name="McQuiston J.R."/>
        </authorList>
    </citation>
    <scope>NUCLEOTIDE SEQUENCE [LARGE SCALE GENOMIC DNA]</scope>
    <source>
        <strain evidence="2 5">KC_1864</strain>
    </source>
</reference>
<feature type="signal peptide" evidence="1">
    <location>
        <begin position="1"/>
        <end position="19"/>
    </location>
</feature>
<feature type="chain" id="PRO_5044593681" description="Cell wall anchor protein" evidence="1">
    <location>
        <begin position="20"/>
        <end position="250"/>
    </location>
</feature>
<reference evidence="3 4" key="1">
    <citation type="submission" date="2018-01" db="EMBL/GenBank/DDBJ databases">
        <title>Draft genome sequences of Chryseobacterium lactis NCTC11390, Chryseobacterium oncorhynchi 701B-08, and Chryseobacterium viscerum 687B-08.</title>
        <authorList>
            <person name="Jeong J.-J."/>
            <person name="Lee Y.J."/>
            <person name="Park B."/>
            <person name="Choi I.-G."/>
            <person name="Kim K.D."/>
        </authorList>
    </citation>
    <scope>NUCLEOTIDE SEQUENCE [LARGE SCALE GENOMIC DNA]</scope>
    <source>
        <strain evidence="3 4">NCTC11390</strain>
    </source>
</reference>
<keyword evidence="5" id="KW-1185">Reference proteome</keyword>
<organism evidence="3 4">
    <name type="scientific">Chryseobacterium lactis</name>
    <dbReference type="NCBI Taxonomy" id="1241981"/>
    <lineage>
        <taxon>Bacteria</taxon>
        <taxon>Pseudomonadati</taxon>
        <taxon>Bacteroidota</taxon>
        <taxon>Flavobacteriia</taxon>
        <taxon>Flavobacteriales</taxon>
        <taxon>Weeksellaceae</taxon>
        <taxon>Chryseobacterium group</taxon>
        <taxon>Chryseobacterium</taxon>
    </lineage>
</organism>
<evidence type="ECO:0008006" key="6">
    <source>
        <dbReference type="Google" id="ProtNLM"/>
    </source>
</evidence>
<dbReference type="AlphaFoldDB" id="A0A3G6RGR8"/>
<evidence type="ECO:0000313" key="5">
    <source>
        <dbReference type="Proteomes" id="UP000279972"/>
    </source>
</evidence>
<dbReference type="EMBL" id="CP033924">
    <property type="protein sequence ID" value="AZA83846.1"/>
    <property type="molecule type" value="Genomic_DNA"/>
</dbReference>
<evidence type="ECO:0000313" key="4">
    <source>
        <dbReference type="Proteomes" id="UP000236262"/>
    </source>
</evidence>
<proteinExistence type="predicted"/>
<dbReference type="EMBL" id="PPEH01000005">
    <property type="protein sequence ID" value="PNW12861.1"/>
    <property type="molecule type" value="Genomic_DNA"/>
</dbReference>
<dbReference type="KEGG" id="clac:EG342_19000"/>
<dbReference type="OrthoDB" id="658938at2"/>
<accession>A0A3G6RGR8</accession>
<evidence type="ECO:0000313" key="3">
    <source>
        <dbReference type="EMBL" id="PNW12861.1"/>
    </source>
</evidence>